<keyword evidence="1" id="KW-0472">Membrane</keyword>
<dbReference type="GeneID" id="63788025"/>
<dbReference type="AlphaFoldDB" id="A0A1Y2F6E9"/>
<sequence length="78" mass="8422">MPALTNLEQLTALVKRQGDYIEGSGFKKQGNWAARNAGIVLVFCIAAVLILGVIFFTVSGKMKKRRERAEAAKARAGA</sequence>
<proteinExistence type="predicted"/>
<protein>
    <submittedName>
        <fullName evidence="2">Uncharacterized protein</fullName>
    </submittedName>
</protein>
<evidence type="ECO:0000313" key="3">
    <source>
        <dbReference type="Proteomes" id="UP000193685"/>
    </source>
</evidence>
<accession>A0A1Y2F6E9</accession>
<organism evidence="2 3">
    <name type="scientific">Protomyces lactucae-debilis</name>
    <dbReference type="NCBI Taxonomy" id="2754530"/>
    <lineage>
        <taxon>Eukaryota</taxon>
        <taxon>Fungi</taxon>
        <taxon>Dikarya</taxon>
        <taxon>Ascomycota</taxon>
        <taxon>Taphrinomycotina</taxon>
        <taxon>Taphrinomycetes</taxon>
        <taxon>Taphrinales</taxon>
        <taxon>Protomycetaceae</taxon>
        <taxon>Protomyces</taxon>
    </lineage>
</organism>
<evidence type="ECO:0000313" key="2">
    <source>
        <dbReference type="EMBL" id="ORY79480.1"/>
    </source>
</evidence>
<keyword evidence="3" id="KW-1185">Reference proteome</keyword>
<dbReference type="RefSeq" id="XP_040723851.1">
    <property type="nucleotide sequence ID" value="XM_040871426.1"/>
</dbReference>
<dbReference type="Proteomes" id="UP000193685">
    <property type="component" value="Unassembled WGS sequence"/>
</dbReference>
<evidence type="ECO:0000256" key="1">
    <source>
        <dbReference type="SAM" id="Phobius"/>
    </source>
</evidence>
<keyword evidence="1" id="KW-1133">Transmembrane helix</keyword>
<name>A0A1Y2F6E9_PROLT</name>
<feature type="transmembrane region" description="Helical" evidence="1">
    <location>
        <begin position="37"/>
        <end position="58"/>
    </location>
</feature>
<reference evidence="2 3" key="1">
    <citation type="submission" date="2016-07" db="EMBL/GenBank/DDBJ databases">
        <title>Pervasive Adenine N6-methylation of Active Genes in Fungi.</title>
        <authorList>
            <consortium name="DOE Joint Genome Institute"/>
            <person name="Mondo S.J."/>
            <person name="Dannebaum R.O."/>
            <person name="Kuo R.C."/>
            <person name="Labutti K."/>
            <person name="Haridas S."/>
            <person name="Kuo A."/>
            <person name="Salamov A."/>
            <person name="Ahrendt S.R."/>
            <person name="Lipzen A."/>
            <person name="Sullivan W."/>
            <person name="Andreopoulos W.B."/>
            <person name="Clum A."/>
            <person name="Lindquist E."/>
            <person name="Daum C."/>
            <person name="Ramamoorthy G.K."/>
            <person name="Gryganskyi A."/>
            <person name="Culley D."/>
            <person name="Magnuson J.K."/>
            <person name="James T.Y."/>
            <person name="O'Malley M.A."/>
            <person name="Stajich J.E."/>
            <person name="Spatafora J.W."/>
            <person name="Visel A."/>
            <person name="Grigoriev I.V."/>
        </authorList>
    </citation>
    <scope>NUCLEOTIDE SEQUENCE [LARGE SCALE GENOMIC DNA]</scope>
    <source>
        <strain evidence="2 3">12-1054</strain>
    </source>
</reference>
<dbReference type="EMBL" id="MCFI01000015">
    <property type="protein sequence ID" value="ORY79480.1"/>
    <property type="molecule type" value="Genomic_DNA"/>
</dbReference>
<comment type="caution">
    <text evidence="2">The sequence shown here is derived from an EMBL/GenBank/DDBJ whole genome shotgun (WGS) entry which is preliminary data.</text>
</comment>
<dbReference type="OrthoDB" id="5402816at2759"/>
<gene>
    <name evidence="2" type="ORF">BCR37DRAFT_394202</name>
</gene>
<keyword evidence="1" id="KW-0812">Transmembrane</keyword>